<dbReference type="EMBL" id="PDUD01000004">
    <property type="protein sequence ID" value="PHN07921.1"/>
    <property type="molecule type" value="Genomic_DNA"/>
</dbReference>
<sequence>MHCPTFLKSFIRVVSVLLLGQWGLLGCLTEIDLEAPESVTARTAIRGKLVASDQPYVLVEITNVSDYRAADIPEAVIGAEVLLTTDAGEAVLLPMRRNGEYYLDLNQPGPLSPDIGENFQLTVTTPEGRTYQSDWEPLRPVPTPAGITQVSETRMVLNNVGNTVEQEFLRFLVNTPITNPEDGTGAFLKWEFSGVFRITESTLDLPIPPQAKICYIREVVNLENVVVFNGNAGRTEQLESFFLLEEPYDYRFYEGYYLTVRQQSLSENAHQYWAKISEVVNRSGNFFESPAGKVTGNFRNVVDTEEEVFGYFYATEEITLHYRVQRGEKRIFPLCPTLVKPDADGVNYLCFNCLDHPKSSEEKPAFWID</sequence>
<organism evidence="1 2">
    <name type="scientific">Flavilitoribacter nigricans (strain ATCC 23147 / DSM 23189 / NBRC 102662 / NCIMB 1420 / SS-2)</name>
    <name type="common">Lewinella nigricans</name>
    <dbReference type="NCBI Taxonomy" id="1122177"/>
    <lineage>
        <taxon>Bacteria</taxon>
        <taxon>Pseudomonadati</taxon>
        <taxon>Bacteroidota</taxon>
        <taxon>Saprospiria</taxon>
        <taxon>Saprospirales</taxon>
        <taxon>Lewinellaceae</taxon>
        <taxon>Flavilitoribacter</taxon>
    </lineage>
</organism>
<dbReference type="OrthoDB" id="922982at2"/>
<dbReference type="AlphaFoldDB" id="A0A2D0NHG2"/>
<accession>A0A2D0NHG2</accession>
<evidence type="ECO:0000313" key="1">
    <source>
        <dbReference type="EMBL" id="PHN07921.1"/>
    </source>
</evidence>
<evidence type="ECO:0008006" key="3">
    <source>
        <dbReference type="Google" id="ProtNLM"/>
    </source>
</evidence>
<dbReference type="RefSeq" id="WP_099148710.1">
    <property type="nucleotide sequence ID" value="NZ_PDUD01000004.1"/>
</dbReference>
<proteinExistence type="predicted"/>
<dbReference type="InterPro" id="IPR025345">
    <property type="entry name" value="DUF4249"/>
</dbReference>
<evidence type="ECO:0000313" key="2">
    <source>
        <dbReference type="Proteomes" id="UP000223913"/>
    </source>
</evidence>
<dbReference type="Proteomes" id="UP000223913">
    <property type="component" value="Unassembled WGS sequence"/>
</dbReference>
<comment type="caution">
    <text evidence="1">The sequence shown here is derived from an EMBL/GenBank/DDBJ whole genome shotgun (WGS) entry which is preliminary data.</text>
</comment>
<gene>
    <name evidence="1" type="ORF">CRP01_03975</name>
</gene>
<reference evidence="1 2" key="1">
    <citation type="submission" date="2017-10" db="EMBL/GenBank/DDBJ databases">
        <title>The draft genome sequence of Lewinella nigricans NBRC 102662.</title>
        <authorList>
            <person name="Wang K."/>
        </authorList>
    </citation>
    <scope>NUCLEOTIDE SEQUENCE [LARGE SCALE GENOMIC DNA]</scope>
    <source>
        <strain evidence="1 2">NBRC 102662</strain>
    </source>
</reference>
<name>A0A2D0NHG2_FLAN2</name>
<dbReference type="Pfam" id="PF14054">
    <property type="entry name" value="DUF4249"/>
    <property type="match status" value="1"/>
</dbReference>
<keyword evidence="2" id="KW-1185">Reference proteome</keyword>
<protein>
    <recommendedName>
        <fullName evidence="3">DUF4249 domain-containing protein</fullName>
    </recommendedName>
</protein>